<evidence type="ECO:0000313" key="3">
    <source>
        <dbReference type="EMBL" id="CDP38389.1"/>
    </source>
</evidence>
<dbReference type="EMBL" id="HG937694">
    <property type="protein sequence ID" value="CDP38389.1"/>
    <property type="molecule type" value="Genomic_DNA"/>
</dbReference>
<reference evidence="3" key="2">
    <citation type="submission" date="2014-06" db="EMBL/GenBank/DDBJ databases">
        <title>The complete genome of Blastobotrys (Arxula) adeninivorans LS3 - a yeast of biotechnological interest.</title>
        <authorList>
            <person name="Kunze G."/>
            <person name="Gaillardin C."/>
            <person name="Czernicka M."/>
            <person name="Durrens P."/>
            <person name="Martin T."/>
            <person name="Boer E."/>
            <person name="Gabaldon T."/>
            <person name="Cruz J."/>
            <person name="Talla E."/>
            <person name="Marck C."/>
            <person name="Goffeau A."/>
            <person name="Barbe V."/>
            <person name="Baret P."/>
            <person name="Baronian K."/>
            <person name="Beier S."/>
            <person name="Bleykasten C."/>
            <person name="Bode R."/>
            <person name="Casaregola S."/>
            <person name="Despons L."/>
            <person name="Fairhead C."/>
            <person name="Giersberg M."/>
            <person name="Gierski P."/>
            <person name="Hahnel U."/>
            <person name="Hartmann A."/>
            <person name="Jankowska D."/>
            <person name="Jubin C."/>
            <person name="Jung P."/>
            <person name="Lafontaine I."/>
            <person name="Leh-Louis V."/>
            <person name="Lemaire M."/>
            <person name="Marcet-Houben M."/>
            <person name="Mascher M."/>
            <person name="Morel G."/>
            <person name="Richard G.-F."/>
            <person name="Riechen J."/>
            <person name="Sacerdot C."/>
            <person name="Sarkar A."/>
            <person name="Savel G."/>
            <person name="Schacherer J."/>
            <person name="Sherman D."/>
            <person name="Straub M.-L."/>
            <person name="Stein N."/>
            <person name="Thierry A."/>
            <person name="Trautwein-Schult A."/>
            <person name="Westhof E."/>
            <person name="Worch S."/>
            <person name="Dujon B."/>
            <person name="Souciet J.-L."/>
            <person name="Wincker P."/>
            <person name="Scholz U."/>
            <person name="Neuveglise N."/>
        </authorList>
    </citation>
    <scope>NUCLEOTIDE SEQUENCE</scope>
    <source>
        <strain evidence="3">LS3</strain>
    </source>
</reference>
<organism evidence="3">
    <name type="scientific">Blastobotrys adeninivorans</name>
    <name type="common">Yeast</name>
    <name type="synonym">Arxula adeninivorans</name>
    <dbReference type="NCBI Taxonomy" id="409370"/>
    <lineage>
        <taxon>Eukaryota</taxon>
        <taxon>Fungi</taxon>
        <taxon>Dikarya</taxon>
        <taxon>Ascomycota</taxon>
        <taxon>Saccharomycotina</taxon>
        <taxon>Dipodascomycetes</taxon>
        <taxon>Dipodascales</taxon>
        <taxon>Trichomonascaceae</taxon>
        <taxon>Blastobotrys</taxon>
    </lineage>
</organism>
<protein>
    <submittedName>
        <fullName evidence="3">ARAD1D33572p</fullName>
    </submittedName>
</protein>
<feature type="transmembrane region" description="Helical" evidence="2">
    <location>
        <begin position="34"/>
        <end position="51"/>
    </location>
</feature>
<evidence type="ECO:0000256" key="1">
    <source>
        <dbReference type="SAM" id="MobiDB-lite"/>
    </source>
</evidence>
<sequence>MRIRKSFAGAFVALCVGAGFLGLSPGLSMDHDKILHGVVFFLLATALYWTVDGSKRQCMNLTAIVVGGFGGVGSEFVQSFVVPQRKFDAMDIVANLVGTGASLGLSTWYHGRLSARRRAARYRMLRGDPEQSAGQPAEDTAIEMEASEQAPTQPSTQSQTQASASA</sequence>
<keyword evidence="2" id="KW-0812">Transmembrane</keyword>
<dbReference type="NCBIfam" id="NF037970">
    <property type="entry name" value="vanZ_1"/>
    <property type="match status" value="1"/>
</dbReference>
<dbReference type="AlphaFoldDB" id="A0A060TC61"/>
<gene>
    <name evidence="3" type="ORF">GNLVRS02_ARAD1D33572g</name>
</gene>
<feature type="transmembrane region" description="Helical" evidence="2">
    <location>
        <begin position="58"/>
        <end position="80"/>
    </location>
</feature>
<feature type="transmembrane region" description="Helical" evidence="2">
    <location>
        <begin position="7"/>
        <end position="28"/>
    </location>
</feature>
<feature type="compositionally biased region" description="Low complexity" evidence="1">
    <location>
        <begin position="149"/>
        <end position="166"/>
    </location>
</feature>
<accession>A0A060TC61</accession>
<dbReference type="PhylomeDB" id="A0A060TC61"/>
<dbReference type="PANTHER" id="PTHR28008:SF1">
    <property type="entry name" value="DOMAIN PROTEIN, PUTATIVE (AFU_ORTHOLOGUE AFUA_3G10980)-RELATED"/>
    <property type="match status" value="1"/>
</dbReference>
<dbReference type="PANTHER" id="PTHR28008">
    <property type="entry name" value="DOMAIN PROTEIN, PUTATIVE (AFU_ORTHOLOGUE AFUA_3G10980)-RELATED"/>
    <property type="match status" value="1"/>
</dbReference>
<feature type="transmembrane region" description="Helical" evidence="2">
    <location>
        <begin position="92"/>
        <end position="111"/>
    </location>
</feature>
<proteinExistence type="predicted"/>
<keyword evidence="2" id="KW-1133">Transmembrane helix</keyword>
<name>A0A060TC61_BLAAD</name>
<evidence type="ECO:0000256" key="2">
    <source>
        <dbReference type="SAM" id="Phobius"/>
    </source>
</evidence>
<feature type="region of interest" description="Disordered" evidence="1">
    <location>
        <begin position="126"/>
        <end position="166"/>
    </location>
</feature>
<reference evidence="3" key="1">
    <citation type="submission" date="2014-02" db="EMBL/GenBank/DDBJ databases">
        <authorList>
            <person name="Genoscope - CEA"/>
        </authorList>
    </citation>
    <scope>NUCLEOTIDE SEQUENCE</scope>
    <source>
        <strain evidence="3">LS3</strain>
    </source>
</reference>
<keyword evidence="2" id="KW-0472">Membrane</keyword>